<name>A0A8E2DMZ7_9APHY</name>
<keyword evidence="2" id="KW-1185">Reference proteome</keyword>
<gene>
    <name evidence="1" type="ORF">OBBRIDRAFT_833910</name>
</gene>
<reference evidence="1 2" key="1">
    <citation type="submission" date="2016-07" db="EMBL/GenBank/DDBJ databases">
        <title>Draft genome of the white-rot fungus Obba rivulosa 3A-2.</title>
        <authorList>
            <consortium name="DOE Joint Genome Institute"/>
            <person name="Miettinen O."/>
            <person name="Riley R."/>
            <person name="Acob R."/>
            <person name="Barry K."/>
            <person name="Cullen D."/>
            <person name="De Vries R."/>
            <person name="Hainaut M."/>
            <person name="Hatakka A."/>
            <person name="Henrissat B."/>
            <person name="Hilden K."/>
            <person name="Kuo R."/>
            <person name="Labutti K."/>
            <person name="Lipzen A."/>
            <person name="Makela M.R."/>
            <person name="Sandor L."/>
            <person name="Spatafora J.W."/>
            <person name="Grigoriev I.V."/>
            <person name="Hibbett D.S."/>
        </authorList>
    </citation>
    <scope>NUCLEOTIDE SEQUENCE [LARGE SCALE GENOMIC DNA]</scope>
    <source>
        <strain evidence="1 2">3A-2</strain>
    </source>
</reference>
<protein>
    <submittedName>
        <fullName evidence="1">Uncharacterized protein</fullName>
    </submittedName>
</protein>
<evidence type="ECO:0000313" key="1">
    <source>
        <dbReference type="EMBL" id="OCH91779.1"/>
    </source>
</evidence>
<evidence type="ECO:0000313" key="2">
    <source>
        <dbReference type="Proteomes" id="UP000250043"/>
    </source>
</evidence>
<dbReference type="EMBL" id="KV722379">
    <property type="protein sequence ID" value="OCH91779.1"/>
    <property type="molecule type" value="Genomic_DNA"/>
</dbReference>
<accession>A0A8E2DMZ7</accession>
<sequence>MDQYSSIHDFSRLRGLTILEPCYVDGNMRENADITPYLIHFPNLEYFRVQSYRADAILTIALATTKLSDSSRLKLYAASTLGWIFGSYSIHHAIVRIKTLKECCFPALQALRLSTQTLYDPICTFVETISSTRLVEVVIDYIVVGGVDELLRVLATGSSKSSLRTLGLHYAVRDSDTSVDDVAHLEQPMLPSNTVTYKTLGYLAHLTSLQYLHIHTPYIKLDETELDQLTPTLPKTLTYLHLGPASMKVLKNTSPAISLDALRFISRDCPQLKELCVSVDMDVGPSPLPQDWRSHSRLEYMRITLPSPRPAEMARYLLALFPVLCSVYFDSRCYTDSRSVEDWKRILGEMTDATRGKIAFKVVDSLAYRLNDIFQYFP</sequence>
<dbReference type="AlphaFoldDB" id="A0A8E2DMZ7"/>
<organism evidence="1 2">
    <name type="scientific">Obba rivulosa</name>
    <dbReference type="NCBI Taxonomy" id="1052685"/>
    <lineage>
        <taxon>Eukaryota</taxon>
        <taxon>Fungi</taxon>
        <taxon>Dikarya</taxon>
        <taxon>Basidiomycota</taxon>
        <taxon>Agaricomycotina</taxon>
        <taxon>Agaricomycetes</taxon>
        <taxon>Polyporales</taxon>
        <taxon>Gelatoporiaceae</taxon>
        <taxon>Obba</taxon>
    </lineage>
</organism>
<dbReference type="Gene3D" id="3.80.10.10">
    <property type="entry name" value="Ribonuclease Inhibitor"/>
    <property type="match status" value="1"/>
</dbReference>
<dbReference type="Proteomes" id="UP000250043">
    <property type="component" value="Unassembled WGS sequence"/>
</dbReference>
<proteinExistence type="predicted"/>
<dbReference type="SUPFAM" id="SSF52047">
    <property type="entry name" value="RNI-like"/>
    <property type="match status" value="1"/>
</dbReference>
<dbReference type="InterPro" id="IPR032675">
    <property type="entry name" value="LRR_dom_sf"/>
</dbReference>
<dbReference type="OrthoDB" id="3064137at2759"/>